<protein>
    <submittedName>
        <fullName evidence="1">Uncharacterized protein</fullName>
    </submittedName>
</protein>
<reference evidence="1" key="1">
    <citation type="submission" date="2022-08" db="UniProtKB">
        <authorList>
            <consortium name="EnsemblMetazoa"/>
        </authorList>
    </citation>
    <scope>IDENTIFICATION</scope>
    <source>
        <strain evidence="1">Dongola</strain>
    </source>
</reference>
<accession>A0A182IGY0</accession>
<organism evidence="1 2">
    <name type="scientific">Anopheles arabiensis</name>
    <name type="common">Mosquito</name>
    <dbReference type="NCBI Taxonomy" id="7173"/>
    <lineage>
        <taxon>Eukaryota</taxon>
        <taxon>Metazoa</taxon>
        <taxon>Ecdysozoa</taxon>
        <taxon>Arthropoda</taxon>
        <taxon>Hexapoda</taxon>
        <taxon>Insecta</taxon>
        <taxon>Pterygota</taxon>
        <taxon>Neoptera</taxon>
        <taxon>Endopterygota</taxon>
        <taxon>Diptera</taxon>
        <taxon>Nematocera</taxon>
        <taxon>Culicoidea</taxon>
        <taxon>Culicidae</taxon>
        <taxon>Anophelinae</taxon>
        <taxon>Anopheles</taxon>
    </lineage>
</organism>
<dbReference type="EnsemblMetazoa" id="AARA014715-RA">
    <property type="protein sequence ID" value="AARA014715-PA"/>
    <property type="gene ID" value="AARA014715"/>
</dbReference>
<name>A0A182IGY0_ANOAR</name>
<evidence type="ECO:0000313" key="1">
    <source>
        <dbReference type="EnsemblMetazoa" id="AARA014715-PA"/>
    </source>
</evidence>
<keyword evidence="2" id="KW-1185">Reference proteome</keyword>
<evidence type="ECO:0000313" key="2">
    <source>
        <dbReference type="Proteomes" id="UP000075840"/>
    </source>
</evidence>
<proteinExistence type="predicted"/>
<dbReference type="Proteomes" id="UP000075840">
    <property type="component" value="Unassembled WGS sequence"/>
</dbReference>
<dbReference type="VEuPathDB" id="VectorBase:AARA21_007994"/>
<dbReference type="AlphaFoldDB" id="A0A182IGY0"/>
<dbReference type="EMBL" id="APCN01002285">
    <property type="status" value="NOT_ANNOTATED_CDS"/>
    <property type="molecule type" value="Genomic_DNA"/>
</dbReference>
<dbReference type="VEuPathDB" id="VectorBase:AARA014715"/>
<sequence>QTSTRRTVHKAGEHVANLFHSTFIRTPKHTDTRIRMKSLALLCTLVLFAIVSDALSLDASGKVPAPRPAERLLDNLDILQEDGGFDPLAPVSQHTELFEIAKRLAQKKESGIEARDAYGGYHPGGEMNNLDRLEYNTKQFLNLAVDVSYSSVYLLGNYTRFVHNANKKFIIVFE</sequence>